<gene>
    <name evidence="1" type="ORF">SPRG_13773</name>
</gene>
<sequence>MDAATIDRLKAFVKKRRQRRISLEEKLDILYMHAVLRESQTQDTAGVIARQLGRSTRTVKEVLSEFLAIGDLTVAEPPSNKTHHASRVPRTPAVRALVRTFIRDRCVTRTRTVAKDVLALLEDKGYITGNSNNTKDYTNRLRVVQKLLAKEGYLRGKRRGETTCSH</sequence>
<dbReference type="KEGG" id="spar:SPRG_13773"/>
<reference evidence="1 2" key="1">
    <citation type="journal article" date="2013" name="PLoS Genet.">
        <title>Distinctive expansion of potential virulence genes in the genome of the oomycete fish pathogen Saprolegnia parasitica.</title>
        <authorList>
            <person name="Jiang R.H."/>
            <person name="de Bruijn I."/>
            <person name="Haas B.J."/>
            <person name="Belmonte R."/>
            <person name="Lobach L."/>
            <person name="Christie J."/>
            <person name="van den Ackerveken G."/>
            <person name="Bottin A."/>
            <person name="Bulone V."/>
            <person name="Diaz-Moreno S.M."/>
            <person name="Dumas B."/>
            <person name="Fan L."/>
            <person name="Gaulin E."/>
            <person name="Govers F."/>
            <person name="Grenville-Briggs L.J."/>
            <person name="Horner N.R."/>
            <person name="Levin J.Z."/>
            <person name="Mammella M."/>
            <person name="Meijer H.J."/>
            <person name="Morris P."/>
            <person name="Nusbaum C."/>
            <person name="Oome S."/>
            <person name="Phillips A.J."/>
            <person name="van Rooyen D."/>
            <person name="Rzeszutek E."/>
            <person name="Saraiva M."/>
            <person name="Secombes C.J."/>
            <person name="Seidl M.F."/>
            <person name="Snel B."/>
            <person name="Stassen J.H."/>
            <person name="Sykes S."/>
            <person name="Tripathy S."/>
            <person name="van den Berg H."/>
            <person name="Vega-Arreguin J.C."/>
            <person name="Wawra S."/>
            <person name="Young S.K."/>
            <person name="Zeng Q."/>
            <person name="Dieguez-Uribeondo J."/>
            <person name="Russ C."/>
            <person name="Tyler B.M."/>
            <person name="van West P."/>
        </authorList>
    </citation>
    <scope>NUCLEOTIDE SEQUENCE [LARGE SCALE GENOMIC DNA]</scope>
    <source>
        <strain evidence="1 2">CBS 223.65</strain>
    </source>
</reference>
<dbReference type="EMBL" id="KK583314">
    <property type="protein sequence ID" value="KDO20391.1"/>
    <property type="molecule type" value="Genomic_DNA"/>
</dbReference>
<dbReference type="Proteomes" id="UP000030745">
    <property type="component" value="Unassembled WGS sequence"/>
</dbReference>
<dbReference type="GeneID" id="24135630"/>
<name>A0A067C1F6_SAPPC</name>
<evidence type="ECO:0000313" key="1">
    <source>
        <dbReference type="EMBL" id="KDO20391.1"/>
    </source>
</evidence>
<evidence type="ECO:0000313" key="2">
    <source>
        <dbReference type="Proteomes" id="UP000030745"/>
    </source>
</evidence>
<accession>A0A067C1F6</accession>
<dbReference type="VEuPathDB" id="FungiDB:SPRG_13773"/>
<organism evidence="1 2">
    <name type="scientific">Saprolegnia parasitica (strain CBS 223.65)</name>
    <dbReference type="NCBI Taxonomy" id="695850"/>
    <lineage>
        <taxon>Eukaryota</taxon>
        <taxon>Sar</taxon>
        <taxon>Stramenopiles</taxon>
        <taxon>Oomycota</taxon>
        <taxon>Saprolegniomycetes</taxon>
        <taxon>Saprolegniales</taxon>
        <taxon>Saprolegniaceae</taxon>
        <taxon>Saprolegnia</taxon>
    </lineage>
</organism>
<proteinExistence type="predicted"/>
<keyword evidence="2" id="KW-1185">Reference proteome</keyword>
<protein>
    <submittedName>
        <fullName evidence="1">Uncharacterized protein</fullName>
    </submittedName>
</protein>
<dbReference type="RefSeq" id="XP_012208917.1">
    <property type="nucleotide sequence ID" value="XM_012353527.1"/>
</dbReference>
<dbReference type="OrthoDB" id="78462at2759"/>
<dbReference type="AlphaFoldDB" id="A0A067C1F6"/>